<feature type="signal peptide" evidence="2">
    <location>
        <begin position="1"/>
        <end position="18"/>
    </location>
</feature>
<evidence type="ECO:0008006" key="5">
    <source>
        <dbReference type="Google" id="ProtNLM"/>
    </source>
</evidence>
<evidence type="ECO:0000256" key="1">
    <source>
        <dbReference type="SAM" id="MobiDB-lite"/>
    </source>
</evidence>
<dbReference type="PANTHER" id="PTHR48100">
    <property type="entry name" value="BROAD-SPECIFICITY PHOSPHATASE YOR283W-RELATED"/>
    <property type="match status" value="1"/>
</dbReference>
<dbReference type="PANTHER" id="PTHR48100:SF32">
    <property type="entry name" value="ANCHORED PROTEIN, PUTATIVE (AFU_ORTHOLOGUE AFUA_1G10590)-RELATED"/>
    <property type="match status" value="1"/>
</dbReference>
<organism evidence="3 4">
    <name type="scientific">Aspergillus mulundensis</name>
    <dbReference type="NCBI Taxonomy" id="1810919"/>
    <lineage>
        <taxon>Eukaryota</taxon>
        <taxon>Fungi</taxon>
        <taxon>Dikarya</taxon>
        <taxon>Ascomycota</taxon>
        <taxon>Pezizomycotina</taxon>
        <taxon>Eurotiomycetes</taxon>
        <taxon>Eurotiomycetidae</taxon>
        <taxon>Eurotiales</taxon>
        <taxon>Aspergillaceae</taxon>
        <taxon>Aspergillus</taxon>
        <taxon>Aspergillus subgen. Nidulantes</taxon>
    </lineage>
</organism>
<dbReference type="RefSeq" id="XP_026602733.1">
    <property type="nucleotide sequence ID" value="XM_026748429.1"/>
</dbReference>
<keyword evidence="4" id="KW-1185">Reference proteome</keyword>
<evidence type="ECO:0000313" key="4">
    <source>
        <dbReference type="Proteomes" id="UP000256690"/>
    </source>
</evidence>
<dbReference type="GO" id="GO:0016791">
    <property type="term" value="F:phosphatase activity"/>
    <property type="evidence" value="ECO:0007669"/>
    <property type="project" value="TreeGrafter"/>
</dbReference>
<dbReference type="InterPro" id="IPR029033">
    <property type="entry name" value="His_PPase_superfam"/>
</dbReference>
<comment type="caution">
    <text evidence="3">The sequence shown here is derived from an EMBL/GenBank/DDBJ whole genome shotgun (WGS) entry which is preliminary data.</text>
</comment>
<feature type="chain" id="PRO_5017678852" description="GPI anchored protein" evidence="2">
    <location>
        <begin position="19"/>
        <end position="402"/>
    </location>
</feature>
<dbReference type="Pfam" id="PF00300">
    <property type="entry name" value="His_Phos_1"/>
    <property type="match status" value="1"/>
</dbReference>
<dbReference type="GeneID" id="38116783"/>
<gene>
    <name evidence="3" type="ORF">DSM5745_06413</name>
</gene>
<name>A0A3D8RRJ9_9EURO</name>
<dbReference type="GO" id="GO:0005737">
    <property type="term" value="C:cytoplasm"/>
    <property type="evidence" value="ECO:0007669"/>
    <property type="project" value="TreeGrafter"/>
</dbReference>
<feature type="region of interest" description="Disordered" evidence="1">
    <location>
        <begin position="281"/>
        <end position="305"/>
    </location>
</feature>
<reference evidence="3 4" key="1">
    <citation type="journal article" date="2018" name="IMA Fungus">
        <title>IMA Genome-F 9: Draft genome sequence of Annulohypoxylon stygium, Aspergillus mulundensis, Berkeleyomyces basicola (syn. Thielaviopsis basicola), Ceratocystis smalleyi, two Cercospora beticola strains, Coleophoma cylindrospora, Fusarium fracticaudum, Phialophora cf. hyalina, and Morchella septimelata.</title>
        <authorList>
            <person name="Wingfield B.D."/>
            <person name="Bills G.F."/>
            <person name="Dong Y."/>
            <person name="Huang W."/>
            <person name="Nel W.J."/>
            <person name="Swalarsk-Parry B.S."/>
            <person name="Vaghefi N."/>
            <person name="Wilken P.M."/>
            <person name="An Z."/>
            <person name="de Beer Z.W."/>
            <person name="De Vos L."/>
            <person name="Chen L."/>
            <person name="Duong T.A."/>
            <person name="Gao Y."/>
            <person name="Hammerbacher A."/>
            <person name="Kikkert J.R."/>
            <person name="Li Y."/>
            <person name="Li H."/>
            <person name="Li K."/>
            <person name="Li Q."/>
            <person name="Liu X."/>
            <person name="Ma X."/>
            <person name="Naidoo K."/>
            <person name="Pethybridge S.J."/>
            <person name="Sun J."/>
            <person name="Steenkamp E.T."/>
            <person name="van der Nest M.A."/>
            <person name="van Wyk S."/>
            <person name="Wingfield M.J."/>
            <person name="Xiong C."/>
            <person name="Yue Q."/>
            <person name="Zhang X."/>
        </authorList>
    </citation>
    <scope>NUCLEOTIDE SEQUENCE [LARGE SCALE GENOMIC DNA]</scope>
    <source>
        <strain evidence="3 4">DSM 5745</strain>
    </source>
</reference>
<dbReference type="AlphaFoldDB" id="A0A3D8RRJ9"/>
<dbReference type="EMBL" id="PVWQ01000007">
    <property type="protein sequence ID" value="RDW76421.1"/>
    <property type="molecule type" value="Genomic_DNA"/>
</dbReference>
<dbReference type="CDD" id="cd07040">
    <property type="entry name" value="HP"/>
    <property type="match status" value="1"/>
</dbReference>
<sequence>MKLSTFTTSLALSASASAKFINYTTVTGYFAQDDPSTDPSTFDYTSHNFGLLDRTYESDTLHPSKNLTQWQRFHAQLQYLNAQAPAHVQYKLLFLGRHGEGWHNAAEDYYGTPAWNCYWSLLTGNGTATWKDADLTPAGIEQAEVARDYWAAQYKEQRIHFPDVYYSSPMTRALKTANLTFTTQPLSSILAAPFIPTVKEGFREGVSLHTCDERRTKSYIQGLFPEWIIEEGFTEEDELWEGIKGETSETQDLRSRAALDDVFFPETVNGSFSINVKRSSTGRPAGVCGGPSPSHSPAPPAQGGKASDLVISITAHSGEISSILRVIGHQAFKLSTGAVIPVLIRAEEISEPQPTTTTTALFTPSAYCTAPPVTSAASGCVCQSSAAPVTTGFPALSTETPY</sequence>
<protein>
    <recommendedName>
        <fullName evidence="5">GPI anchored protein</fullName>
    </recommendedName>
</protein>
<keyword evidence="2" id="KW-0732">Signal</keyword>
<accession>A0A3D8RRJ9</accession>
<dbReference type="Proteomes" id="UP000256690">
    <property type="component" value="Unassembled WGS sequence"/>
</dbReference>
<dbReference type="InterPro" id="IPR013078">
    <property type="entry name" value="His_Pase_superF_clade-1"/>
</dbReference>
<dbReference type="SMART" id="SM00855">
    <property type="entry name" value="PGAM"/>
    <property type="match status" value="1"/>
</dbReference>
<proteinExistence type="predicted"/>
<dbReference type="SUPFAM" id="SSF53254">
    <property type="entry name" value="Phosphoglycerate mutase-like"/>
    <property type="match status" value="1"/>
</dbReference>
<evidence type="ECO:0000256" key="2">
    <source>
        <dbReference type="SAM" id="SignalP"/>
    </source>
</evidence>
<dbReference type="OrthoDB" id="496981at2759"/>
<evidence type="ECO:0000313" key="3">
    <source>
        <dbReference type="EMBL" id="RDW76421.1"/>
    </source>
</evidence>
<dbReference type="InterPro" id="IPR050275">
    <property type="entry name" value="PGM_Phosphatase"/>
</dbReference>
<dbReference type="Gene3D" id="3.40.50.1240">
    <property type="entry name" value="Phosphoglycerate mutase-like"/>
    <property type="match status" value="1"/>
</dbReference>